<evidence type="ECO:0000259" key="9">
    <source>
        <dbReference type="PROSITE" id="PS50928"/>
    </source>
</evidence>
<keyword evidence="4" id="KW-0500">Molybdenum</keyword>
<evidence type="ECO:0000256" key="3">
    <source>
        <dbReference type="ARBA" id="ARBA00022475"/>
    </source>
</evidence>
<feature type="transmembrane region" description="Helical" evidence="8">
    <location>
        <begin position="52"/>
        <end position="73"/>
    </location>
</feature>
<dbReference type="PROSITE" id="PS50928">
    <property type="entry name" value="ABC_TM1"/>
    <property type="match status" value="1"/>
</dbReference>
<evidence type="ECO:0000313" key="10">
    <source>
        <dbReference type="EMBL" id="VAY88594.1"/>
    </source>
</evidence>
<keyword evidence="6 8" id="KW-1133">Transmembrane helix</keyword>
<dbReference type="NCBIfam" id="NF038017">
    <property type="entry name" value="ABC_perm1"/>
    <property type="match status" value="1"/>
</dbReference>
<organism evidence="10">
    <name type="scientific">mine drainage metagenome</name>
    <dbReference type="NCBI Taxonomy" id="410659"/>
    <lineage>
        <taxon>unclassified sequences</taxon>
        <taxon>metagenomes</taxon>
        <taxon>ecological metagenomes</taxon>
    </lineage>
</organism>
<sequence length="227" mass="24427">MIVASNMDSFLSALKISLWVATSSTLLVALFGLALAFVLARCNFRGKNIIDAVVTIPMVLPPTVVGYYLMVLLGREGIVGAPLYQLTGWSFLFTWQGAVIAAFIVSLPLMVRVARSAIESVDEDLIRVSYSLGKSKWETFVHVILPLARSGIMAGVVLAFARGLGEFGATLMIAGNIPGRTSTLSLSIYSAFQAGDDTRAGQLAWVLTGISVFVVYLAGKLSRSRWM</sequence>
<feature type="domain" description="ABC transmembrane type-1" evidence="9">
    <location>
        <begin position="14"/>
        <end position="218"/>
    </location>
</feature>
<feature type="transmembrane region" description="Helical" evidence="8">
    <location>
        <begin position="16"/>
        <end position="40"/>
    </location>
</feature>
<evidence type="ECO:0000256" key="4">
    <source>
        <dbReference type="ARBA" id="ARBA00022505"/>
    </source>
</evidence>
<keyword evidence="7 8" id="KW-0472">Membrane</keyword>
<dbReference type="GO" id="GO:0005886">
    <property type="term" value="C:plasma membrane"/>
    <property type="evidence" value="ECO:0007669"/>
    <property type="project" value="UniProtKB-SubCell"/>
</dbReference>
<dbReference type="PANTHER" id="PTHR30183:SF3">
    <property type="entry name" value="MOLYBDENUM TRANSPORT SYSTEM PERMEASE PROTEIN MODB"/>
    <property type="match status" value="1"/>
</dbReference>
<keyword evidence="2" id="KW-0813">Transport</keyword>
<dbReference type="PANTHER" id="PTHR30183">
    <property type="entry name" value="MOLYBDENUM TRANSPORT SYSTEM PERMEASE PROTEIN MODB"/>
    <property type="match status" value="1"/>
</dbReference>
<dbReference type="InterPro" id="IPR049783">
    <property type="entry name" value="ABC_perm_TupB-like"/>
</dbReference>
<dbReference type="GO" id="GO:0015098">
    <property type="term" value="F:molybdate ion transmembrane transporter activity"/>
    <property type="evidence" value="ECO:0007669"/>
    <property type="project" value="InterPro"/>
</dbReference>
<evidence type="ECO:0000256" key="2">
    <source>
        <dbReference type="ARBA" id="ARBA00022448"/>
    </source>
</evidence>
<evidence type="ECO:0000256" key="1">
    <source>
        <dbReference type="ARBA" id="ARBA00004651"/>
    </source>
</evidence>
<evidence type="ECO:0000256" key="8">
    <source>
        <dbReference type="SAM" id="Phobius"/>
    </source>
</evidence>
<gene>
    <name evidence="10" type="primary">modB</name>
    <name evidence="10" type="ORF">CARN8_3330002</name>
</gene>
<dbReference type="EMBL" id="UOYP01000261">
    <property type="protein sequence ID" value="VAY88594.1"/>
    <property type="molecule type" value="Genomic_DNA"/>
</dbReference>
<accession>A0A3P3ZP94</accession>
<comment type="subcellular location">
    <subcellularLocation>
        <location evidence="1">Cell membrane</location>
        <topology evidence="1">Multi-pass membrane protein</topology>
    </subcellularLocation>
</comment>
<keyword evidence="5 8" id="KW-0812">Transmembrane</keyword>
<evidence type="ECO:0000256" key="6">
    <source>
        <dbReference type="ARBA" id="ARBA00022989"/>
    </source>
</evidence>
<dbReference type="CDD" id="cd06261">
    <property type="entry name" value="TM_PBP2"/>
    <property type="match status" value="1"/>
</dbReference>
<proteinExistence type="predicted"/>
<dbReference type="InterPro" id="IPR035906">
    <property type="entry name" value="MetI-like_sf"/>
</dbReference>
<evidence type="ECO:0000256" key="5">
    <source>
        <dbReference type="ARBA" id="ARBA00022692"/>
    </source>
</evidence>
<dbReference type="NCBIfam" id="TIGR02141">
    <property type="entry name" value="modB_ABC"/>
    <property type="match status" value="1"/>
</dbReference>
<dbReference type="Pfam" id="PF00528">
    <property type="entry name" value="BPD_transp_1"/>
    <property type="match status" value="1"/>
</dbReference>
<dbReference type="InterPro" id="IPR011867">
    <property type="entry name" value="ModB_ABC"/>
</dbReference>
<feature type="transmembrane region" description="Helical" evidence="8">
    <location>
        <begin position="140"/>
        <end position="161"/>
    </location>
</feature>
<feature type="transmembrane region" description="Helical" evidence="8">
    <location>
        <begin position="202"/>
        <end position="219"/>
    </location>
</feature>
<name>A0A3P3ZP94_9ZZZZ</name>
<evidence type="ECO:0000256" key="7">
    <source>
        <dbReference type="ARBA" id="ARBA00023136"/>
    </source>
</evidence>
<reference evidence="10" key="1">
    <citation type="submission" date="2018-10" db="EMBL/GenBank/DDBJ databases">
        <authorList>
            <person name="Plewniak F."/>
        </authorList>
    </citation>
    <scope>NUCLEOTIDE SEQUENCE</scope>
</reference>
<dbReference type="AlphaFoldDB" id="A0A3P3ZP94"/>
<keyword evidence="3" id="KW-1003">Cell membrane</keyword>
<dbReference type="Gene3D" id="1.10.3720.10">
    <property type="entry name" value="MetI-like"/>
    <property type="match status" value="1"/>
</dbReference>
<feature type="transmembrane region" description="Helical" evidence="8">
    <location>
        <begin position="93"/>
        <end position="111"/>
    </location>
</feature>
<protein>
    <submittedName>
        <fullName evidence="10">Molybdate transporter subunit membrane component of ABC superfamily</fullName>
    </submittedName>
</protein>
<dbReference type="InterPro" id="IPR000515">
    <property type="entry name" value="MetI-like"/>
</dbReference>
<dbReference type="SUPFAM" id="SSF161098">
    <property type="entry name" value="MetI-like"/>
    <property type="match status" value="1"/>
</dbReference>